<evidence type="ECO:0000313" key="1">
    <source>
        <dbReference type="EMBL" id="SPF80859.1"/>
    </source>
</evidence>
<dbReference type="EMBL" id="OMOJ01000005">
    <property type="protein sequence ID" value="SPF80859.1"/>
    <property type="molecule type" value="Genomic_DNA"/>
</dbReference>
<proteinExistence type="predicted"/>
<reference evidence="2" key="1">
    <citation type="submission" date="2018-03" db="EMBL/GenBank/DDBJ databases">
        <authorList>
            <person name="Rodrigo-Torres L."/>
            <person name="Arahal R. D."/>
            <person name="Lucena T."/>
        </authorList>
    </citation>
    <scope>NUCLEOTIDE SEQUENCE [LARGE SCALE GENOMIC DNA]</scope>
    <source>
        <strain evidence="2">CECT 8871</strain>
    </source>
</reference>
<dbReference type="RefSeq" id="WP_108886709.1">
    <property type="nucleotide sequence ID" value="NZ_OMOJ01000005.1"/>
</dbReference>
<accession>A0A2R8AYB5</accession>
<dbReference type="AlphaFoldDB" id="A0A2R8AYB5"/>
<name>A0A2R8AYB5_9RHOB</name>
<keyword evidence="2" id="KW-1185">Reference proteome</keyword>
<organism evidence="1 2">
    <name type="scientific">Pseudoprimorskyibacter insulae</name>
    <dbReference type="NCBI Taxonomy" id="1695997"/>
    <lineage>
        <taxon>Bacteria</taxon>
        <taxon>Pseudomonadati</taxon>
        <taxon>Pseudomonadota</taxon>
        <taxon>Alphaproteobacteria</taxon>
        <taxon>Rhodobacterales</taxon>
        <taxon>Paracoccaceae</taxon>
        <taxon>Pseudoprimorskyibacter</taxon>
    </lineage>
</organism>
<protein>
    <submittedName>
        <fullName evidence="1">Uncharacterized protein</fullName>
    </submittedName>
</protein>
<evidence type="ECO:0000313" key="2">
    <source>
        <dbReference type="Proteomes" id="UP000244904"/>
    </source>
</evidence>
<sequence length="280" mass="30871">MTSGLQSGNEVAILFNGDAGQARGLFDVKEMLCELRRDLALLKRPLRILRHIPGCYVEFASGALRGSVVYMDAKAPTRLFDVQMIVGRGQMTQAKRQMVQSHKSHLSVTVDVDRDDDDKRPPMSALSALKRIAQSVLGRMTHKDPAIVYWGPSVETFDRPQALAFFGSKSMITASRFADLAPAQEPRRNKPLHARPNGDGPLMDDIAKQMRERPAPIYRRDPSQLIKQAWFGSMELANSGYGKVAAGLALGILLHASLSETVRVEEAMAEPAQAQFIATE</sequence>
<gene>
    <name evidence="1" type="ORF">PRI8871_02672</name>
</gene>
<dbReference type="Proteomes" id="UP000244904">
    <property type="component" value="Unassembled WGS sequence"/>
</dbReference>